<accession>A0A916J5N9</accession>
<dbReference type="AlphaFoldDB" id="A0A916J5N9"/>
<name>A0A916J5N9_9PROT</name>
<evidence type="ECO:0000256" key="1">
    <source>
        <dbReference type="SAM" id="Phobius"/>
    </source>
</evidence>
<protein>
    <submittedName>
        <fullName evidence="3">Flp pilus-assembly TadE/G-like</fullName>
    </submittedName>
</protein>
<dbReference type="Proteomes" id="UP000742786">
    <property type="component" value="Unassembled WGS sequence"/>
</dbReference>
<evidence type="ECO:0000313" key="3">
    <source>
        <dbReference type="EMBL" id="CAG4882904.1"/>
    </source>
</evidence>
<evidence type="ECO:0000259" key="2">
    <source>
        <dbReference type="Pfam" id="PF13400"/>
    </source>
</evidence>
<dbReference type="Pfam" id="PF13400">
    <property type="entry name" value="Tad"/>
    <property type="match status" value="1"/>
</dbReference>
<reference evidence="3" key="1">
    <citation type="submission" date="2021-04" db="EMBL/GenBank/DDBJ databases">
        <authorList>
            <person name="Hornung B."/>
        </authorList>
    </citation>
    <scope>NUCLEOTIDE SEQUENCE</scope>
    <source>
        <strain evidence="3">G5G6</strain>
    </source>
</reference>
<keyword evidence="1" id="KW-0812">Transmembrane</keyword>
<keyword evidence="1" id="KW-0472">Membrane</keyword>
<proteinExistence type="predicted"/>
<organism evidence="3 4">
    <name type="scientific">Georgfuchsia toluolica</name>
    <dbReference type="NCBI Taxonomy" id="424218"/>
    <lineage>
        <taxon>Bacteria</taxon>
        <taxon>Pseudomonadati</taxon>
        <taxon>Pseudomonadota</taxon>
        <taxon>Betaproteobacteria</taxon>
        <taxon>Nitrosomonadales</taxon>
        <taxon>Sterolibacteriaceae</taxon>
        <taxon>Georgfuchsia</taxon>
    </lineage>
</organism>
<keyword evidence="4" id="KW-1185">Reference proteome</keyword>
<evidence type="ECO:0000313" key="4">
    <source>
        <dbReference type="Proteomes" id="UP000742786"/>
    </source>
</evidence>
<gene>
    <name evidence="3" type="ORF">GTOL_10786</name>
</gene>
<sequence length="430" mass="44613">MGAAIMRYADHQQGAIILTVAFVLLFLLGFMAIALDFGHMFVVKDELQTSMDACALSAAQELDGAGDAITRATNAGITAGNLNNVNFQSGTWSGKGKIVAADITFKDPFYGVTTVPALARYAQCQHTQSGIQMWLFQAMGAFAGSADAAYSSTKGVGALAVATRSSAQTTCPVPLGLKPKDGGTAPNYGYQPGEWVTLIMGTPTSGYIGWYNLDGSTNASETRTELGEPGRCGTRVADTLGTPGVEATVVPVWNARFGIYKNADPGPSVNHPDYSGYAYTSTNWKNAVPQNAYAGIPAAGSDATALNFKTKRLAFASYADTLGGSNVGAGDSITGFELKTGGGFKTLATPGAGGEHEQFGYSRRIVAVPVINGANQVIDYACMLMLQPLSIPMVDVQLEFVGNAGAESSPCTTNGYAGGTAGPKVPVLVQ</sequence>
<feature type="transmembrane region" description="Helical" evidence="1">
    <location>
        <begin position="15"/>
        <end position="35"/>
    </location>
</feature>
<dbReference type="InterPro" id="IPR028087">
    <property type="entry name" value="Tad_N"/>
</dbReference>
<dbReference type="EMBL" id="CAJQUM010000001">
    <property type="protein sequence ID" value="CAG4882904.1"/>
    <property type="molecule type" value="Genomic_DNA"/>
</dbReference>
<feature type="domain" description="Putative Flp pilus-assembly TadG-like N-terminal" evidence="2">
    <location>
        <begin position="14"/>
        <end position="60"/>
    </location>
</feature>
<comment type="caution">
    <text evidence="3">The sequence shown here is derived from an EMBL/GenBank/DDBJ whole genome shotgun (WGS) entry which is preliminary data.</text>
</comment>
<keyword evidence="1" id="KW-1133">Transmembrane helix</keyword>